<dbReference type="Proteomes" id="UP001165653">
    <property type="component" value="Unassembled WGS sequence"/>
</dbReference>
<keyword evidence="5" id="KW-0732">Signal</keyword>
<evidence type="ECO:0000313" key="8">
    <source>
        <dbReference type="Proteomes" id="UP001165653"/>
    </source>
</evidence>
<evidence type="ECO:0000256" key="4">
    <source>
        <dbReference type="PROSITE-ProRule" id="PRU00433"/>
    </source>
</evidence>
<evidence type="ECO:0000313" key="7">
    <source>
        <dbReference type="EMBL" id="MCW1914859.1"/>
    </source>
</evidence>
<dbReference type="InterPro" id="IPR011041">
    <property type="entry name" value="Quinoprot_gluc/sorb_DH_b-prop"/>
</dbReference>
<dbReference type="EMBL" id="JAPDDR010000007">
    <property type="protein sequence ID" value="MCW1914859.1"/>
    <property type="molecule type" value="Genomic_DNA"/>
</dbReference>
<evidence type="ECO:0000256" key="1">
    <source>
        <dbReference type="ARBA" id="ARBA00022617"/>
    </source>
</evidence>
<dbReference type="InterPro" id="IPR016024">
    <property type="entry name" value="ARM-type_fold"/>
</dbReference>
<dbReference type="PROSITE" id="PS51007">
    <property type="entry name" value="CYTC"/>
    <property type="match status" value="1"/>
</dbReference>
<evidence type="ECO:0000256" key="3">
    <source>
        <dbReference type="ARBA" id="ARBA00023004"/>
    </source>
</evidence>
<dbReference type="Pfam" id="PF23500">
    <property type="entry name" value="DUF7133"/>
    <property type="match status" value="1"/>
</dbReference>
<dbReference type="Gene3D" id="1.10.760.10">
    <property type="entry name" value="Cytochrome c-like domain"/>
    <property type="match status" value="1"/>
</dbReference>
<feature type="domain" description="Cytochrome c" evidence="6">
    <location>
        <begin position="867"/>
        <end position="1002"/>
    </location>
</feature>
<accession>A0ABT3G5L4</accession>
<dbReference type="Gene3D" id="1.25.10.10">
    <property type="entry name" value="Leucine-rich Repeat Variant"/>
    <property type="match status" value="1"/>
</dbReference>
<dbReference type="Gene3D" id="2.120.10.30">
    <property type="entry name" value="TolB, C-terminal domain"/>
    <property type="match status" value="1"/>
</dbReference>
<keyword evidence="3 4" id="KW-0408">Iron</keyword>
<dbReference type="InterPro" id="IPR013427">
    <property type="entry name" value="Haem-bd_dom_put"/>
</dbReference>
<proteinExistence type="predicted"/>
<dbReference type="InterPro" id="IPR009056">
    <property type="entry name" value="Cyt_c-like_dom"/>
</dbReference>
<sequence length="1006" mass="109275">MHRPSIYLLPLAAAGSAMALPQGFEMKEFAGPPNADYPAAITAAANGDVYVSSDQNGSLGHKPKMGRIIRCRDTDGDGKADNFVHFVKDVDSPRGGHLVGDTLYLIHPPFLSSFRDTDGDGEADEKKVLVTGLGGGIEHPRGADHTTNGVRMGIDGWLYISVGDFGTTPAKGTDGSEYTLHGGGVIRVRPDGSQVEPYAVMLRNICDTAISPELDMFSRDNTNDGKGWNTRFHHYTALGDHGYPRLYKNFADEAIKPLADYGGGSGTGALWLSEPGFPPEFTDALFSTDWTTGTVHYHPWKKEGASFKVEQKDFEKLPRATDIDVDGNSKLYLADWRDGGFDYTPDKKVGKIFMVTYPGATPAKYTDVTKAKDDELVKLLASASAVQRLETQREIVKRGKKPPFAEGIFAIAKDSKQTAAVRAAAIFTFKQLYGKGSTKYLSELVADETVREFALRAMTDRKSELEGVDAKTYVTALQDKNPRVVLQALVGLERLKAKDAAPAIFSASSGWREEGFVSPRLEHTAMQVLASLENIPACLKATNDTATRKLAMRALSRIHKMEVVDGLITLVAKSNDYELKFEALAALARLNYTEKKWNFKDWWSTQPDDRGPYYDPVEWDGSGKIRAAIEKGFGSVPQARQNDLLDLLGKNRLPVAQMKLSGADPLLVALESKELNNTQLMLLVDAAKDGKRPFAQRADAYKALSKGGEDLSMPYRLAVLAVWSQEKESTETSGPYVADFVNASVRGEQVRALREIAAKQGDSASRIAWKALLTVLNSPLAKDEAKKRVQQEVDKNPKEVGFFQAIADLKLTGFDKQIEAGINWDSSKIIDAAKAAKTAVAAGGAGGKKVAELAVADVAKTAMDQKGDVATGQRLFTSQGCIACHSIDPKAEQKGPYLGAAGAKFTRDYLVDSILEPNKVVAQGFQTAMFNLKDGTAKMGFVTGEADGIVEIRDIAGQVSKVKREDVKEEVHMPQSMMPPGLAGTLTVEEFTSLIEYLVSLRATGG</sequence>
<keyword evidence="1 4" id="KW-0349">Heme</keyword>
<comment type="caution">
    <text evidence="7">The sequence shown here is derived from an EMBL/GenBank/DDBJ whole genome shotgun (WGS) entry which is preliminary data.</text>
</comment>
<dbReference type="InterPro" id="IPR055557">
    <property type="entry name" value="DUF7133"/>
</dbReference>
<dbReference type="SUPFAM" id="SSF50952">
    <property type="entry name" value="Soluble quinoprotein glucose dehydrogenase"/>
    <property type="match status" value="1"/>
</dbReference>
<reference evidence="7" key="1">
    <citation type="submission" date="2022-10" db="EMBL/GenBank/DDBJ databases">
        <title>Luteolibacter sp. GHJ8, whole genome shotgun sequencing project.</title>
        <authorList>
            <person name="Zhao G."/>
            <person name="Shen L."/>
        </authorList>
    </citation>
    <scope>NUCLEOTIDE SEQUENCE</scope>
    <source>
        <strain evidence="7">GHJ8</strain>
    </source>
</reference>
<dbReference type="NCBIfam" id="TIGR02603">
    <property type="entry name" value="CxxCH_TIGR02603"/>
    <property type="match status" value="1"/>
</dbReference>
<evidence type="ECO:0000259" key="6">
    <source>
        <dbReference type="PROSITE" id="PS51007"/>
    </source>
</evidence>
<organism evidence="7 8">
    <name type="scientific">Luteolibacter rhizosphaerae</name>
    <dbReference type="NCBI Taxonomy" id="2989719"/>
    <lineage>
        <taxon>Bacteria</taxon>
        <taxon>Pseudomonadati</taxon>
        <taxon>Verrucomicrobiota</taxon>
        <taxon>Verrucomicrobiia</taxon>
        <taxon>Verrucomicrobiales</taxon>
        <taxon>Verrucomicrobiaceae</taxon>
        <taxon>Luteolibacter</taxon>
    </lineage>
</organism>
<keyword evidence="8" id="KW-1185">Reference proteome</keyword>
<protein>
    <submittedName>
        <fullName evidence="7">C-type cytochrome</fullName>
    </submittedName>
</protein>
<evidence type="ECO:0000256" key="2">
    <source>
        <dbReference type="ARBA" id="ARBA00022723"/>
    </source>
</evidence>
<dbReference type="SUPFAM" id="SSF48371">
    <property type="entry name" value="ARM repeat"/>
    <property type="match status" value="1"/>
</dbReference>
<dbReference type="InterPro" id="IPR011042">
    <property type="entry name" value="6-blade_b-propeller_TolB-like"/>
</dbReference>
<dbReference type="RefSeq" id="WP_264514395.1">
    <property type="nucleotide sequence ID" value="NZ_JAPDDR010000007.1"/>
</dbReference>
<dbReference type="PANTHER" id="PTHR33546:SF1">
    <property type="entry name" value="LARGE, MULTIFUNCTIONAL SECRETED PROTEIN"/>
    <property type="match status" value="1"/>
</dbReference>
<feature type="chain" id="PRO_5046625325" evidence="5">
    <location>
        <begin position="20"/>
        <end position="1006"/>
    </location>
</feature>
<evidence type="ECO:0000256" key="5">
    <source>
        <dbReference type="SAM" id="SignalP"/>
    </source>
</evidence>
<feature type="signal peptide" evidence="5">
    <location>
        <begin position="1"/>
        <end position="19"/>
    </location>
</feature>
<gene>
    <name evidence="7" type="ORF">OJ996_14825</name>
</gene>
<dbReference type="InterPro" id="IPR011989">
    <property type="entry name" value="ARM-like"/>
</dbReference>
<name>A0ABT3G5L4_9BACT</name>
<dbReference type="SUPFAM" id="SSF46626">
    <property type="entry name" value="Cytochrome c"/>
    <property type="match status" value="1"/>
</dbReference>
<dbReference type="InterPro" id="IPR036909">
    <property type="entry name" value="Cyt_c-like_dom_sf"/>
</dbReference>
<dbReference type="PANTHER" id="PTHR33546">
    <property type="entry name" value="LARGE, MULTIFUNCTIONAL SECRETED PROTEIN-RELATED"/>
    <property type="match status" value="1"/>
</dbReference>
<keyword evidence="2 4" id="KW-0479">Metal-binding</keyword>